<dbReference type="EMBL" id="CAFBAA010000022">
    <property type="protein sequence ID" value="CAB4843771.1"/>
    <property type="molecule type" value="Genomic_DNA"/>
</dbReference>
<feature type="region of interest" description="Disordered" evidence="1">
    <location>
        <begin position="58"/>
        <end position="120"/>
    </location>
</feature>
<dbReference type="Pfam" id="PF00160">
    <property type="entry name" value="Pro_isomerase"/>
    <property type="match status" value="1"/>
</dbReference>
<sequence>MAAPVQRKGGSTRRPRAPRVAPAQKKKGPFTPGVIATLLVLILLGTTAILVGSGAFTKSDTPVAAPSNTPAPSETPTSAESSTASTTAPATPSTTQSTTQSTTPSASPTASASAAPTASAAATPTTISSVNCTYTRSSGGNEKFTGLPPTKATPGQKTATVVTNRGTIVVTLYATAPCTVNSFAFLASKSYFDGTKCHRLLNAPGFTALQCGDPSATGSGGPGYAFADENLTGATYPRGTLAMANAGAGTNGSQFFFVFKDSQFSPNYTPFGKVVSGLDVLDAIAAEGTDNGQSDGAPKKTVTLSSVRVK</sequence>
<evidence type="ECO:0000313" key="4">
    <source>
        <dbReference type="EMBL" id="CAB4671563.1"/>
    </source>
</evidence>
<dbReference type="InterPro" id="IPR044666">
    <property type="entry name" value="Cyclophilin_A-like"/>
</dbReference>
<keyword evidence="2" id="KW-1133">Transmembrane helix</keyword>
<feature type="domain" description="PPIase cyclophilin-type" evidence="3">
    <location>
        <begin position="166"/>
        <end position="309"/>
    </location>
</feature>
<dbReference type="AlphaFoldDB" id="A0A6J6PFH7"/>
<proteinExistence type="predicted"/>
<keyword evidence="2" id="KW-0472">Membrane</keyword>
<evidence type="ECO:0000259" key="3">
    <source>
        <dbReference type="PROSITE" id="PS50072"/>
    </source>
</evidence>
<dbReference type="EMBL" id="CAEZXB010000006">
    <property type="protein sequence ID" value="CAB4671563.1"/>
    <property type="molecule type" value="Genomic_DNA"/>
</dbReference>
<reference evidence="5" key="1">
    <citation type="submission" date="2020-05" db="EMBL/GenBank/DDBJ databases">
        <authorList>
            <person name="Chiriac C."/>
            <person name="Salcher M."/>
            <person name="Ghai R."/>
            <person name="Kavagutti S V."/>
        </authorList>
    </citation>
    <scope>NUCLEOTIDE SEQUENCE</scope>
</reference>
<dbReference type="PROSITE" id="PS50072">
    <property type="entry name" value="CSA_PPIASE_2"/>
    <property type="match status" value="1"/>
</dbReference>
<dbReference type="InterPro" id="IPR029000">
    <property type="entry name" value="Cyclophilin-like_dom_sf"/>
</dbReference>
<evidence type="ECO:0000313" key="5">
    <source>
        <dbReference type="EMBL" id="CAB4695413.1"/>
    </source>
</evidence>
<evidence type="ECO:0000256" key="2">
    <source>
        <dbReference type="SAM" id="Phobius"/>
    </source>
</evidence>
<gene>
    <name evidence="4" type="ORF">UFOPK2342_00474</name>
    <name evidence="5" type="ORF">UFOPK2423_00838</name>
    <name evidence="6" type="ORF">UFOPK3266_00976</name>
</gene>
<dbReference type="GO" id="GO:0003755">
    <property type="term" value="F:peptidyl-prolyl cis-trans isomerase activity"/>
    <property type="evidence" value="ECO:0007669"/>
    <property type="project" value="InterPro"/>
</dbReference>
<feature type="compositionally biased region" description="Low complexity" evidence="1">
    <location>
        <begin position="64"/>
        <end position="120"/>
    </location>
</feature>
<protein>
    <submittedName>
        <fullName evidence="5">Unannotated protein</fullName>
    </submittedName>
</protein>
<organism evidence="5">
    <name type="scientific">freshwater metagenome</name>
    <dbReference type="NCBI Taxonomy" id="449393"/>
    <lineage>
        <taxon>unclassified sequences</taxon>
        <taxon>metagenomes</taxon>
        <taxon>ecological metagenomes</taxon>
    </lineage>
</organism>
<dbReference type="InterPro" id="IPR002130">
    <property type="entry name" value="Cyclophilin-type_PPIase_dom"/>
</dbReference>
<dbReference type="Gene3D" id="2.40.100.10">
    <property type="entry name" value="Cyclophilin-like"/>
    <property type="match status" value="1"/>
</dbReference>
<evidence type="ECO:0000313" key="6">
    <source>
        <dbReference type="EMBL" id="CAB4843771.1"/>
    </source>
</evidence>
<name>A0A6J6PFH7_9ZZZZ</name>
<evidence type="ECO:0000256" key="1">
    <source>
        <dbReference type="SAM" id="MobiDB-lite"/>
    </source>
</evidence>
<dbReference type="EMBL" id="CAEZXN010000016">
    <property type="protein sequence ID" value="CAB4695413.1"/>
    <property type="molecule type" value="Genomic_DNA"/>
</dbReference>
<keyword evidence="2" id="KW-0812">Transmembrane</keyword>
<dbReference type="PANTHER" id="PTHR45625">
    <property type="entry name" value="PEPTIDYL-PROLYL CIS-TRANS ISOMERASE-RELATED"/>
    <property type="match status" value="1"/>
</dbReference>
<dbReference type="PRINTS" id="PR00153">
    <property type="entry name" value="CSAPPISMRASE"/>
</dbReference>
<feature type="transmembrane region" description="Helical" evidence="2">
    <location>
        <begin position="34"/>
        <end position="56"/>
    </location>
</feature>
<dbReference type="CDD" id="cd00317">
    <property type="entry name" value="cyclophilin"/>
    <property type="match status" value="1"/>
</dbReference>
<feature type="region of interest" description="Disordered" evidence="1">
    <location>
        <begin position="1"/>
        <end position="29"/>
    </location>
</feature>
<dbReference type="SUPFAM" id="SSF50891">
    <property type="entry name" value="Cyclophilin-like"/>
    <property type="match status" value="1"/>
</dbReference>
<dbReference type="PANTHER" id="PTHR45625:SF3">
    <property type="entry name" value="PEPTIDYL-PROLYL CIS-TRANS ISOMERASE B-RELATED"/>
    <property type="match status" value="1"/>
</dbReference>
<accession>A0A6J6PFH7</accession>